<keyword evidence="3" id="KW-1185">Reference proteome</keyword>
<evidence type="ECO:0000313" key="3">
    <source>
        <dbReference type="Proteomes" id="UP000799776"/>
    </source>
</evidence>
<feature type="transmembrane region" description="Helical" evidence="1">
    <location>
        <begin position="213"/>
        <end position="236"/>
    </location>
</feature>
<name>A0A9P4I2T1_9PEZI</name>
<evidence type="ECO:0000256" key="1">
    <source>
        <dbReference type="SAM" id="Phobius"/>
    </source>
</evidence>
<feature type="transmembrane region" description="Helical" evidence="1">
    <location>
        <begin position="186"/>
        <end position="207"/>
    </location>
</feature>
<reference evidence="2" key="1">
    <citation type="journal article" date="2020" name="Stud. Mycol.">
        <title>101 Dothideomycetes genomes: a test case for predicting lifestyles and emergence of pathogens.</title>
        <authorList>
            <person name="Haridas S."/>
            <person name="Albert R."/>
            <person name="Binder M."/>
            <person name="Bloem J."/>
            <person name="Labutti K."/>
            <person name="Salamov A."/>
            <person name="Andreopoulos B."/>
            <person name="Baker S."/>
            <person name="Barry K."/>
            <person name="Bills G."/>
            <person name="Bluhm B."/>
            <person name="Cannon C."/>
            <person name="Castanera R."/>
            <person name="Culley D."/>
            <person name="Daum C."/>
            <person name="Ezra D."/>
            <person name="Gonzalez J."/>
            <person name="Henrissat B."/>
            <person name="Kuo A."/>
            <person name="Liang C."/>
            <person name="Lipzen A."/>
            <person name="Lutzoni F."/>
            <person name="Magnuson J."/>
            <person name="Mondo S."/>
            <person name="Nolan M."/>
            <person name="Ohm R."/>
            <person name="Pangilinan J."/>
            <person name="Park H.-J."/>
            <person name="Ramirez L."/>
            <person name="Alfaro M."/>
            <person name="Sun H."/>
            <person name="Tritt A."/>
            <person name="Yoshinaga Y."/>
            <person name="Zwiers L.-H."/>
            <person name="Turgeon B."/>
            <person name="Goodwin S."/>
            <person name="Spatafora J."/>
            <person name="Crous P."/>
            <person name="Grigoriev I."/>
        </authorList>
    </citation>
    <scope>NUCLEOTIDE SEQUENCE</scope>
    <source>
        <strain evidence="2">CBS 121410</strain>
    </source>
</reference>
<dbReference type="EMBL" id="ML978712">
    <property type="protein sequence ID" value="KAF2090826.1"/>
    <property type="molecule type" value="Genomic_DNA"/>
</dbReference>
<evidence type="ECO:0000313" key="2">
    <source>
        <dbReference type="EMBL" id="KAF2090826.1"/>
    </source>
</evidence>
<dbReference type="AlphaFoldDB" id="A0A9P4I2T1"/>
<keyword evidence="1" id="KW-0472">Membrane</keyword>
<proteinExistence type="predicted"/>
<accession>A0A9P4I2T1</accession>
<organism evidence="2 3">
    <name type="scientific">Saccharata proteae CBS 121410</name>
    <dbReference type="NCBI Taxonomy" id="1314787"/>
    <lineage>
        <taxon>Eukaryota</taxon>
        <taxon>Fungi</taxon>
        <taxon>Dikarya</taxon>
        <taxon>Ascomycota</taxon>
        <taxon>Pezizomycotina</taxon>
        <taxon>Dothideomycetes</taxon>
        <taxon>Dothideomycetes incertae sedis</taxon>
        <taxon>Botryosphaeriales</taxon>
        <taxon>Saccharataceae</taxon>
        <taxon>Saccharata</taxon>
    </lineage>
</organism>
<keyword evidence="1" id="KW-1133">Transmembrane helix</keyword>
<dbReference type="OrthoDB" id="5428981at2759"/>
<comment type="caution">
    <text evidence="2">The sequence shown here is derived from an EMBL/GenBank/DDBJ whole genome shotgun (WGS) entry which is preliminary data.</text>
</comment>
<dbReference type="Proteomes" id="UP000799776">
    <property type="component" value="Unassembled WGS sequence"/>
</dbReference>
<protein>
    <submittedName>
        <fullName evidence="2">Uncharacterized protein</fullName>
    </submittedName>
</protein>
<keyword evidence="1" id="KW-0812">Transmembrane</keyword>
<sequence>MSSSIDMTSCDLAESKELSTVEDLRQSHDVDADTVIPRPRKDSCQAGSIAAAQRTLVVRQIRQHKHLLDRVDLFSAGCPKEMMDKLRKSYYEGIHPFRLFINKYFLFQRIMVGRAVLAELSCLDLEAQQWPLEVLVLNKQRSDALTAGFFRPDLMPQTYDIFDLGNGSSDSSSVCLVGLELDRSRVAYCILAGTVVAIAAGTATGIMTHSLQLGIACSTSLTCLLAVLQPVLIWLLD</sequence>
<gene>
    <name evidence="2" type="ORF">K490DRAFT_62153</name>
</gene>